<dbReference type="GO" id="GO:0003677">
    <property type="term" value="F:DNA binding"/>
    <property type="evidence" value="ECO:0007669"/>
    <property type="project" value="UniProtKB-KW"/>
</dbReference>
<dbReference type="AlphaFoldDB" id="A0A2D1TYC5"/>
<evidence type="ECO:0000313" key="7">
    <source>
        <dbReference type="Proteomes" id="UP000225608"/>
    </source>
</evidence>
<dbReference type="SUPFAM" id="SSF46785">
    <property type="entry name" value="Winged helix' DNA-binding domain"/>
    <property type="match status" value="1"/>
</dbReference>
<keyword evidence="2" id="KW-0238">DNA-binding</keyword>
<keyword evidence="3" id="KW-0804">Transcription</keyword>
<evidence type="ECO:0000256" key="2">
    <source>
        <dbReference type="ARBA" id="ARBA00023125"/>
    </source>
</evidence>
<evidence type="ECO:0000256" key="1">
    <source>
        <dbReference type="ARBA" id="ARBA00023015"/>
    </source>
</evidence>
<evidence type="ECO:0000256" key="4">
    <source>
        <dbReference type="SAM" id="MobiDB-lite"/>
    </source>
</evidence>
<dbReference type="SMART" id="SM00345">
    <property type="entry name" value="HTH_GNTR"/>
    <property type="match status" value="1"/>
</dbReference>
<dbReference type="PANTHER" id="PTHR43537">
    <property type="entry name" value="TRANSCRIPTIONAL REGULATOR, GNTR FAMILY"/>
    <property type="match status" value="1"/>
</dbReference>
<feature type="region of interest" description="Disordered" evidence="4">
    <location>
        <begin position="1"/>
        <end position="22"/>
    </location>
</feature>
<dbReference type="GO" id="GO:0003700">
    <property type="term" value="F:DNA-binding transcription factor activity"/>
    <property type="evidence" value="ECO:0007669"/>
    <property type="project" value="InterPro"/>
</dbReference>
<protein>
    <submittedName>
        <fullName evidence="6">GntR family transcriptional regulator</fullName>
    </submittedName>
</protein>
<keyword evidence="1" id="KW-0805">Transcription regulation</keyword>
<dbReference type="InterPro" id="IPR036388">
    <property type="entry name" value="WH-like_DNA-bd_sf"/>
</dbReference>
<evidence type="ECO:0000313" key="6">
    <source>
        <dbReference type="EMBL" id="ATP54362.1"/>
    </source>
</evidence>
<gene>
    <name evidence="6" type="ORF">CSV91_07320</name>
</gene>
<reference evidence="6 7" key="1">
    <citation type="submission" date="2017-10" db="EMBL/GenBank/DDBJ databases">
        <title>Complete genome sequence of Collinsella aerofaciens isolated from the gut of a healthy adult Indian.</title>
        <authorList>
            <person name="Bag S."/>
            <person name="Ghosh T.S."/>
            <person name="Das B."/>
        </authorList>
    </citation>
    <scope>NUCLEOTIDE SEQUENCE [LARGE SCALE GENOMIC DNA]</scope>
    <source>
        <strain evidence="7">indica</strain>
    </source>
</reference>
<dbReference type="KEGG" id="caer:CSV91_07320"/>
<dbReference type="InterPro" id="IPR000524">
    <property type="entry name" value="Tscrpt_reg_HTH_GntR"/>
</dbReference>
<dbReference type="InterPro" id="IPR008920">
    <property type="entry name" value="TF_FadR/GntR_C"/>
</dbReference>
<dbReference type="Gene3D" id="1.10.10.10">
    <property type="entry name" value="Winged helix-like DNA-binding domain superfamily/Winged helix DNA-binding domain"/>
    <property type="match status" value="1"/>
</dbReference>
<dbReference type="Pfam" id="PF07729">
    <property type="entry name" value="FCD"/>
    <property type="match status" value="1"/>
</dbReference>
<organism evidence="6 7">
    <name type="scientific">Collinsella aerofaciens</name>
    <dbReference type="NCBI Taxonomy" id="74426"/>
    <lineage>
        <taxon>Bacteria</taxon>
        <taxon>Bacillati</taxon>
        <taxon>Actinomycetota</taxon>
        <taxon>Coriobacteriia</taxon>
        <taxon>Coriobacteriales</taxon>
        <taxon>Coriobacteriaceae</taxon>
        <taxon>Collinsella</taxon>
    </lineage>
</organism>
<accession>A0A2D1TYC5</accession>
<sequence length="243" mass="28128">MSLIERLRGTMEESMHVGEQETSLQDQSYHTIRRKIVYLDYKPGEKLGVKQLCDDLDMGRTPVREALVRLAQEGLVRTVPQSGTYVSPINLTLAESACYIREHLEKQVIVECCARATSAGIEQLDRAIVLQEKAMAEEDRIGFFLSDNLMHHMIFSIACRSTVWSWLEETNADLERFRWLRAATQVLDNQDIVNEHKQIRRAIAGRDPIEASFLVSKHLHMMFRNQTEVLDQFPEYFETSKLR</sequence>
<dbReference type="InterPro" id="IPR011711">
    <property type="entry name" value="GntR_C"/>
</dbReference>
<dbReference type="Pfam" id="PF00392">
    <property type="entry name" value="GntR"/>
    <property type="match status" value="1"/>
</dbReference>
<dbReference type="EMBL" id="CP024160">
    <property type="protein sequence ID" value="ATP54362.1"/>
    <property type="molecule type" value="Genomic_DNA"/>
</dbReference>
<feature type="domain" description="HTH gntR-type" evidence="5">
    <location>
        <begin position="22"/>
        <end position="89"/>
    </location>
</feature>
<dbReference type="PANTHER" id="PTHR43537:SF5">
    <property type="entry name" value="UXU OPERON TRANSCRIPTIONAL REGULATOR"/>
    <property type="match status" value="1"/>
</dbReference>
<dbReference type="Proteomes" id="UP000225608">
    <property type="component" value="Chromosome"/>
</dbReference>
<dbReference type="Gene3D" id="1.20.120.530">
    <property type="entry name" value="GntR ligand-binding domain-like"/>
    <property type="match status" value="1"/>
</dbReference>
<dbReference type="PROSITE" id="PS50949">
    <property type="entry name" value="HTH_GNTR"/>
    <property type="match status" value="1"/>
</dbReference>
<name>A0A2D1TYC5_9ACTN</name>
<dbReference type="CDD" id="cd07377">
    <property type="entry name" value="WHTH_GntR"/>
    <property type="match status" value="1"/>
</dbReference>
<feature type="compositionally biased region" description="Basic and acidic residues" evidence="4">
    <location>
        <begin position="1"/>
        <end position="19"/>
    </location>
</feature>
<dbReference type="SUPFAM" id="SSF48008">
    <property type="entry name" value="GntR ligand-binding domain-like"/>
    <property type="match status" value="1"/>
</dbReference>
<evidence type="ECO:0000256" key="3">
    <source>
        <dbReference type="ARBA" id="ARBA00023163"/>
    </source>
</evidence>
<dbReference type="SMART" id="SM00895">
    <property type="entry name" value="FCD"/>
    <property type="match status" value="1"/>
</dbReference>
<evidence type="ECO:0000259" key="5">
    <source>
        <dbReference type="PROSITE" id="PS50949"/>
    </source>
</evidence>
<proteinExistence type="predicted"/>
<dbReference type="InterPro" id="IPR036390">
    <property type="entry name" value="WH_DNA-bd_sf"/>
</dbReference>